<keyword evidence="5 8" id="KW-0812">Transmembrane</keyword>
<keyword evidence="4" id="KW-0997">Cell inner membrane</keyword>
<dbReference type="GO" id="GO:0005886">
    <property type="term" value="C:plasma membrane"/>
    <property type="evidence" value="ECO:0007669"/>
    <property type="project" value="UniProtKB-SubCell"/>
</dbReference>
<evidence type="ECO:0000313" key="9">
    <source>
        <dbReference type="EMBL" id="VAW77541.1"/>
    </source>
</evidence>
<evidence type="ECO:0000256" key="3">
    <source>
        <dbReference type="ARBA" id="ARBA00022475"/>
    </source>
</evidence>
<feature type="transmembrane region" description="Helical" evidence="8">
    <location>
        <begin position="89"/>
        <end position="107"/>
    </location>
</feature>
<dbReference type="InterPro" id="IPR007272">
    <property type="entry name" value="Sulf_transp_TsuA/YedE"/>
</dbReference>
<keyword evidence="7 8" id="KW-0472">Membrane</keyword>
<dbReference type="PANTHER" id="PTHR30574">
    <property type="entry name" value="INNER MEMBRANE PROTEIN YEDE"/>
    <property type="match status" value="1"/>
</dbReference>
<dbReference type="EMBL" id="UOFN01000077">
    <property type="protein sequence ID" value="VAW77541.1"/>
    <property type="molecule type" value="Genomic_DNA"/>
</dbReference>
<sequence>MELTLSDQVLLATFAVTVILGAVANKTNFCTMGAVSDVVNIGDSGRMRAWVFAMAIAITGVLVLETFIGGSLDSTLPPYRTASFAWLRYLVGGLMFGIGMTLGSGCGNKTLIRLGGGNLKSIFMLLVIGLFAYLMTKTDFYGIVFYPWVKATTVDLVQYGIAYQDIGAIIAAKVSPGDIANIRLMVGGIVALVLFWLVFRSEDFRSSSDNVVGGLVVGLVVVAGWVITAGPLGRAWIEEAEWLDDRPINVAAQSFTFINPMGETLSYVAGGFSPMLLSFGVVALMGVIAGSFLYSVATRRFRIEWFSSVRDFVTHIIGATLMGIGGVLAMGCTIGQGITGVSTLSVGSLLALGSIMLGSALTMKFQYYKLLYEADATTGKVLITSLVDLHLLPSGMRKLEAL</sequence>
<feature type="transmembrane region" description="Helical" evidence="8">
    <location>
        <begin position="49"/>
        <end position="69"/>
    </location>
</feature>
<evidence type="ECO:0000256" key="8">
    <source>
        <dbReference type="SAM" id="Phobius"/>
    </source>
</evidence>
<evidence type="ECO:0000256" key="5">
    <source>
        <dbReference type="ARBA" id="ARBA00022692"/>
    </source>
</evidence>
<dbReference type="PANTHER" id="PTHR30574:SF1">
    <property type="entry name" value="SULPHUR TRANSPORT DOMAIN-CONTAINING PROTEIN"/>
    <property type="match status" value="1"/>
</dbReference>
<keyword evidence="2" id="KW-0813">Transport</keyword>
<proteinExistence type="predicted"/>
<gene>
    <name evidence="9" type="ORF">MNBD_GAMMA15-2199</name>
</gene>
<dbReference type="Pfam" id="PF04143">
    <property type="entry name" value="Sulf_transp"/>
    <property type="match status" value="1"/>
</dbReference>
<name>A0A3B0YDL6_9ZZZZ</name>
<accession>A0A3B0YDL6</accession>
<organism evidence="9">
    <name type="scientific">hydrothermal vent metagenome</name>
    <dbReference type="NCBI Taxonomy" id="652676"/>
    <lineage>
        <taxon>unclassified sequences</taxon>
        <taxon>metagenomes</taxon>
        <taxon>ecological metagenomes</taxon>
    </lineage>
</organism>
<evidence type="ECO:0000256" key="1">
    <source>
        <dbReference type="ARBA" id="ARBA00004429"/>
    </source>
</evidence>
<comment type="subcellular location">
    <subcellularLocation>
        <location evidence="1">Cell inner membrane</location>
        <topology evidence="1">Multi-pass membrane protein</topology>
    </subcellularLocation>
</comment>
<protein>
    <submittedName>
        <fullName evidence="9">Lipocalin-related protein and Bos/Can/Equ allergen</fullName>
    </submittedName>
</protein>
<evidence type="ECO:0000256" key="6">
    <source>
        <dbReference type="ARBA" id="ARBA00022989"/>
    </source>
</evidence>
<keyword evidence="3" id="KW-1003">Cell membrane</keyword>
<feature type="transmembrane region" description="Helical" evidence="8">
    <location>
        <begin position="344"/>
        <end position="363"/>
    </location>
</feature>
<feature type="transmembrane region" description="Helical" evidence="8">
    <location>
        <begin position="182"/>
        <end position="199"/>
    </location>
</feature>
<feature type="transmembrane region" description="Helical" evidence="8">
    <location>
        <begin position="316"/>
        <end position="338"/>
    </location>
</feature>
<feature type="transmembrane region" description="Helical" evidence="8">
    <location>
        <begin position="211"/>
        <end position="237"/>
    </location>
</feature>
<keyword evidence="6 8" id="KW-1133">Transmembrane helix</keyword>
<feature type="transmembrane region" description="Helical" evidence="8">
    <location>
        <begin position="119"/>
        <end position="136"/>
    </location>
</feature>
<evidence type="ECO:0000256" key="7">
    <source>
        <dbReference type="ARBA" id="ARBA00023136"/>
    </source>
</evidence>
<reference evidence="9" key="1">
    <citation type="submission" date="2018-06" db="EMBL/GenBank/DDBJ databases">
        <authorList>
            <person name="Zhirakovskaya E."/>
        </authorList>
    </citation>
    <scope>NUCLEOTIDE SEQUENCE</scope>
</reference>
<dbReference type="AlphaFoldDB" id="A0A3B0YDL6"/>
<evidence type="ECO:0000256" key="2">
    <source>
        <dbReference type="ARBA" id="ARBA00022448"/>
    </source>
</evidence>
<evidence type="ECO:0000256" key="4">
    <source>
        <dbReference type="ARBA" id="ARBA00022519"/>
    </source>
</evidence>
<feature type="transmembrane region" description="Helical" evidence="8">
    <location>
        <begin position="275"/>
        <end position="296"/>
    </location>
</feature>